<organism evidence="13 14">
    <name type="scientific">Artemisia annua</name>
    <name type="common">Sweet wormwood</name>
    <dbReference type="NCBI Taxonomy" id="35608"/>
    <lineage>
        <taxon>Eukaryota</taxon>
        <taxon>Viridiplantae</taxon>
        <taxon>Streptophyta</taxon>
        <taxon>Embryophyta</taxon>
        <taxon>Tracheophyta</taxon>
        <taxon>Spermatophyta</taxon>
        <taxon>Magnoliopsida</taxon>
        <taxon>eudicotyledons</taxon>
        <taxon>Gunneridae</taxon>
        <taxon>Pentapetalae</taxon>
        <taxon>asterids</taxon>
        <taxon>campanulids</taxon>
        <taxon>Asterales</taxon>
        <taxon>Asteraceae</taxon>
        <taxon>Asteroideae</taxon>
        <taxon>Anthemideae</taxon>
        <taxon>Artemisiinae</taxon>
        <taxon>Artemisia</taxon>
    </lineage>
</organism>
<dbReference type="STRING" id="35608.A0A2U1PHY7"/>
<keyword evidence="7" id="KW-0804">Transcription</keyword>
<feature type="compositionally biased region" description="Basic and acidic residues" evidence="10">
    <location>
        <begin position="180"/>
        <end position="199"/>
    </location>
</feature>
<feature type="domain" description="Myb-like" evidence="11">
    <location>
        <begin position="1"/>
        <end position="57"/>
    </location>
</feature>
<name>A0A2U1PHY7_ARTAN</name>
<accession>A0A2U1PHY7</accession>
<dbReference type="AlphaFoldDB" id="A0A2U1PHY7"/>
<keyword evidence="5" id="KW-0175">Coiled coil</keyword>
<protein>
    <recommendedName>
        <fullName evidence="9">MYB transcription factor</fullName>
    </recommendedName>
</protein>
<evidence type="ECO:0000313" key="14">
    <source>
        <dbReference type="Proteomes" id="UP000245207"/>
    </source>
</evidence>
<evidence type="ECO:0000256" key="10">
    <source>
        <dbReference type="SAM" id="MobiDB-lite"/>
    </source>
</evidence>
<dbReference type="GO" id="GO:0005730">
    <property type="term" value="C:nucleolus"/>
    <property type="evidence" value="ECO:0007669"/>
    <property type="project" value="UniProtKB-SubCell"/>
</dbReference>
<proteinExistence type="predicted"/>
<keyword evidence="3" id="KW-0158">Chromosome</keyword>
<dbReference type="InterPro" id="IPR044597">
    <property type="entry name" value="SMH1-6"/>
</dbReference>
<comment type="caution">
    <text evidence="13">The sequence shown here is derived from an EMBL/GenBank/DDBJ whole genome shotgun (WGS) entry which is preliminary data.</text>
</comment>
<dbReference type="SUPFAM" id="SSF46689">
    <property type="entry name" value="Homeodomain-like"/>
    <property type="match status" value="1"/>
</dbReference>
<dbReference type="InterPro" id="IPR009057">
    <property type="entry name" value="Homeodomain-like_sf"/>
</dbReference>
<dbReference type="Pfam" id="PF00249">
    <property type="entry name" value="Myb_DNA-binding"/>
    <property type="match status" value="1"/>
</dbReference>
<dbReference type="InterPro" id="IPR001005">
    <property type="entry name" value="SANT/Myb"/>
</dbReference>
<sequence>MTKHKHRWTYKEAQALFDGVDAYGTGKWKEILKDPRFSAILVDRSNVDLKDKWRNIHAGLNGSRSRGKVKTLTTRKNTNPRLTYPVPLAVISPIEYGGSSHVEHGGSSHLKYGGSSHIEYGGGSIEYGGRPHIEHGGRPHIEHGGRPHIEHGGRPHIEHGGSPHIEHGDRLLIEHGGSPHTEHGGSPHIEHGGRPHIEHGGSPQIEHGGSPHIEHGGSPHIEHGGIPHIEHSGRLHIEHGGIPHIQHGGSSANKKPPPTHGEMISEAPASIEDPNGLNLDAICYSIEVDDCYKFKDNHNKEDAEPAGAETVEEIASTAAFWVAAAENRELAAIKGCEKADKLAELLAESIAGLQAAEEIYEKCKREGYVLFAS</sequence>
<evidence type="ECO:0000256" key="2">
    <source>
        <dbReference type="ARBA" id="ARBA00004604"/>
    </source>
</evidence>
<dbReference type="PROSITE" id="PS50090">
    <property type="entry name" value="MYB_LIKE"/>
    <property type="match status" value="1"/>
</dbReference>
<evidence type="ECO:0000256" key="9">
    <source>
        <dbReference type="ARBA" id="ARBA00032813"/>
    </source>
</evidence>
<feature type="region of interest" description="Disordered" evidence="10">
    <location>
        <begin position="177"/>
        <end position="200"/>
    </location>
</feature>
<evidence type="ECO:0000256" key="5">
    <source>
        <dbReference type="ARBA" id="ARBA00023054"/>
    </source>
</evidence>
<keyword evidence="6" id="KW-0238">DNA-binding</keyword>
<reference evidence="13 14" key="1">
    <citation type="journal article" date="2018" name="Mol. Plant">
        <title>The genome of Artemisia annua provides insight into the evolution of Asteraceae family and artemisinin biosynthesis.</title>
        <authorList>
            <person name="Shen Q."/>
            <person name="Zhang L."/>
            <person name="Liao Z."/>
            <person name="Wang S."/>
            <person name="Yan T."/>
            <person name="Shi P."/>
            <person name="Liu M."/>
            <person name="Fu X."/>
            <person name="Pan Q."/>
            <person name="Wang Y."/>
            <person name="Lv Z."/>
            <person name="Lu X."/>
            <person name="Zhang F."/>
            <person name="Jiang W."/>
            <person name="Ma Y."/>
            <person name="Chen M."/>
            <person name="Hao X."/>
            <person name="Li L."/>
            <person name="Tang Y."/>
            <person name="Lv G."/>
            <person name="Zhou Y."/>
            <person name="Sun X."/>
            <person name="Brodelius P.E."/>
            <person name="Rose J.K.C."/>
            <person name="Tang K."/>
        </authorList>
    </citation>
    <scope>NUCLEOTIDE SEQUENCE [LARGE SCALE GENOMIC DNA]</scope>
    <source>
        <strain evidence="14">cv. Huhao1</strain>
        <tissue evidence="13">Leaf</tissue>
    </source>
</reference>
<dbReference type="CDD" id="cd11660">
    <property type="entry name" value="SANT_TRF"/>
    <property type="match status" value="1"/>
</dbReference>
<gene>
    <name evidence="13" type="ORF">CTI12_AA149950</name>
</gene>
<dbReference type="GO" id="GO:0003691">
    <property type="term" value="F:double-stranded telomeric DNA binding"/>
    <property type="evidence" value="ECO:0007669"/>
    <property type="project" value="InterPro"/>
</dbReference>
<keyword evidence="8" id="KW-0539">Nucleus</keyword>
<evidence type="ECO:0000256" key="7">
    <source>
        <dbReference type="ARBA" id="ARBA00023163"/>
    </source>
</evidence>
<dbReference type="EMBL" id="PKPP01001130">
    <property type="protein sequence ID" value="PWA85359.1"/>
    <property type="molecule type" value="Genomic_DNA"/>
</dbReference>
<dbReference type="FunFam" id="1.10.10.60:FF:000168">
    <property type="entry name" value="Telomere repeat-binding factor 1"/>
    <property type="match status" value="1"/>
</dbReference>
<dbReference type="PROSITE" id="PS51294">
    <property type="entry name" value="HTH_MYB"/>
    <property type="match status" value="1"/>
</dbReference>
<dbReference type="OrthoDB" id="608866at2759"/>
<evidence type="ECO:0000259" key="12">
    <source>
        <dbReference type="PROSITE" id="PS51294"/>
    </source>
</evidence>
<evidence type="ECO:0000313" key="13">
    <source>
        <dbReference type="EMBL" id="PWA85359.1"/>
    </source>
</evidence>
<dbReference type="Gene3D" id="1.10.246.220">
    <property type="match status" value="1"/>
</dbReference>
<evidence type="ECO:0000256" key="8">
    <source>
        <dbReference type="ARBA" id="ARBA00023242"/>
    </source>
</evidence>
<dbReference type="InterPro" id="IPR017930">
    <property type="entry name" value="Myb_dom"/>
</dbReference>
<evidence type="ECO:0000256" key="4">
    <source>
        <dbReference type="ARBA" id="ARBA00023015"/>
    </source>
</evidence>
<feature type="domain" description="HTH myb-type" evidence="12">
    <location>
        <begin position="1"/>
        <end position="60"/>
    </location>
</feature>
<dbReference type="PANTHER" id="PTHR46267:SF3">
    <property type="entry name" value="TELOMERE REPEAT-BINDING FACTOR 4-RELATED"/>
    <property type="match status" value="1"/>
</dbReference>
<keyword evidence="4" id="KW-0805">Transcription regulation</keyword>
<dbReference type="Proteomes" id="UP000245207">
    <property type="component" value="Unassembled WGS sequence"/>
</dbReference>
<evidence type="ECO:0000256" key="3">
    <source>
        <dbReference type="ARBA" id="ARBA00022454"/>
    </source>
</evidence>
<dbReference type="PANTHER" id="PTHR46267">
    <property type="entry name" value="SINGLE MYB HISTONE 4"/>
    <property type="match status" value="1"/>
</dbReference>
<dbReference type="GO" id="GO:0005694">
    <property type="term" value="C:chromosome"/>
    <property type="evidence" value="ECO:0007669"/>
    <property type="project" value="UniProtKB-SubCell"/>
</dbReference>
<evidence type="ECO:0000256" key="6">
    <source>
        <dbReference type="ARBA" id="ARBA00023125"/>
    </source>
</evidence>
<dbReference type="SMART" id="SM00717">
    <property type="entry name" value="SANT"/>
    <property type="match status" value="1"/>
</dbReference>
<comment type="subcellular location">
    <subcellularLocation>
        <location evidence="1">Chromosome</location>
    </subcellularLocation>
    <subcellularLocation>
        <location evidence="2">Nucleus</location>
        <location evidence="2">Nucleolus</location>
    </subcellularLocation>
</comment>
<keyword evidence="14" id="KW-1185">Reference proteome</keyword>
<evidence type="ECO:0000256" key="1">
    <source>
        <dbReference type="ARBA" id="ARBA00004286"/>
    </source>
</evidence>
<evidence type="ECO:0000259" key="11">
    <source>
        <dbReference type="PROSITE" id="PS50090"/>
    </source>
</evidence>